<keyword evidence="3" id="KW-1185">Reference proteome</keyword>
<comment type="caution">
    <text evidence="2">The sequence shown here is derived from an EMBL/GenBank/DDBJ whole genome shotgun (WGS) entry which is preliminary data.</text>
</comment>
<name>A0ABS5ZA66_9GAMM</name>
<dbReference type="Gene3D" id="3.10.129.10">
    <property type="entry name" value="Hotdog Thioesterase"/>
    <property type="match status" value="1"/>
</dbReference>
<evidence type="ECO:0000313" key="3">
    <source>
        <dbReference type="Proteomes" id="UP000690515"/>
    </source>
</evidence>
<dbReference type="SUPFAM" id="SSF54637">
    <property type="entry name" value="Thioesterase/thiol ester dehydrase-isomerase"/>
    <property type="match status" value="1"/>
</dbReference>
<sequence>MKLAIAQELDAYLHSNIPLIAAMQIEVSYFDGKCLRLSAPLAVNVNDKQTAFGGSIATLATITGWAMATLLAKQASGPNQVVIAESKLRYLKPITDDFFAECLRPEDSDLDNFCHDLNVKSTAKLILPVQVKQGNKLTADFTGTYVASVNAPPASAACSMIFNE</sequence>
<dbReference type="NCBIfam" id="TIGR02447">
    <property type="entry name" value="yiiD_Cterm"/>
    <property type="match status" value="1"/>
</dbReference>
<reference evidence="2 3" key="1">
    <citation type="submission" date="2021-04" db="EMBL/GenBank/DDBJ databases">
        <authorList>
            <person name="Pira H."/>
            <person name="Risdian C."/>
            <person name="Wink J."/>
        </authorList>
    </citation>
    <scope>NUCLEOTIDE SEQUENCE [LARGE SCALE GENOMIC DNA]</scope>
    <source>
        <strain evidence="2 3">WH53</strain>
    </source>
</reference>
<dbReference type="InterPro" id="IPR029069">
    <property type="entry name" value="HotDog_dom_sf"/>
</dbReference>
<evidence type="ECO:0000259" key="1">
    <source>
        <dbReference type="Pfam" id="PF09500"/>
    </source>
</evidence>
<accession>A0ABS5ZA66</accession>
<gene>
    <name evidence="2" type="ORF">KCG35_07740</name>
</gene>
<evidence type="ECO:0000313" key="2">
    <source>
        <dbReference type="EMBL" id="MBU2710949.1"/>
    </source>
</evidence>
<dbReference type="InterPro" id="IPR012660">
    <property type="entry name" value="YiiD_C"/>
</dbReference>
<feature type="domain" description="Thioesterase putative" evidence="1">
    <location>
        <begin position="7"/>
        <end position="147"/>
    </location>
</feature>
<organism evidence="2 3">
    <name type="scientific">Zooshikella harenae</name>
    <dbReference type="NCBI Taxonomy" id="2827238"/>
    <lineage>
        <taxon>Bacteria</taxon>
        <taxon>Pseudomonadati</taxon>
        <taxon>Pseudomonadota</taxon>
        <taxon>Gammaproteobacteria</taxon>
        <taxon>Oceanospirillales</taxon>
        <taxon>Zooshikellaceae</taxon>
        <taxon>Zooshikella</taxon>
    </lineage>
</organism>
<protein>
    <submittedName>
        <fullName evidence="2">Thioesterase domain-containing protein</fullName>
    </submittedName>
</protein>
<dbReference type="RefSeq" id="WP_215819114.1">
    <property type="nucleotide sequence ID" value="NZ_JAGSOY010000013.1"/>
</dbReference>
<dbReference type="Proteomes" id="UP000690515">
    <property type="component" value="Unassembled WGS sequence"/>
</dbReference>
<proteinExistence type="predicted"/>
<dbReference type="Pfam" id="PF09500">
    <property type="entry name" value="YiiD_C"/>
    <property type="match status" value="1"/>
</dbReference>
<dbReference type="EMBL" id="JAGSOY010000013">
    <property type="protein sequence ID" value="MBU2710949.1"/>
    <property type="molecule type" value="Genomic_DNA"/>
</dbReference>